<dbReference type="PANTHER" id="PTHR41287:SF1">
    <property type="entry name" value="PROTEIN YMFN"/>
    <property type="match status" value="1"/>
</dbReference>
<reference evidence="3" key="1">
    <citation type="submission" date="2019-12" db="EMBL/GenBank/DDBJ databases">
        <title>Clostridiaceae gen. nov. sp. nov., isolated from sediment in Xinjiang, China.</title>
        <authorList>
            <person name="Zhang R."/>
        </authorList>
    </citation>
    <scope>NUCLEOTIDE SEQUENCE</scope>
    <source>
        <strain evidence="3">D2Q-11</strain>
    </source>
</reference>
<dbReference type="InterPro" id="IPR027417">
    <property type="entry name" value="P-loop_NTPase"/>
</dbReference>
<proteinExistence type="predicted"/>
<comment type="caution">
    <text evidence="3">The sequence shown here is derived from an EMBL/GenBank/DDBJ whole genome shotgun (WGS) entry which is preliminary data.</text>
</comment>
<protein>
    <submittedName>
        <fullName evidence="3">Terminase large subunit</fullName>
    </submittedName>
</protein>
<accession>A0A942Z8E7</accession>
<dbReference type="RefSeq" id="WP_203366136.1">
    <property type="nucleotide sequence ID" value="NZ_WSFT01000029.1"/>
</dbReference>
<dbReference type="Gene3D" id="3.40.50.300">
    <property type="entry name" value="P-loop containing nucleotide triphosphate hydrolases"/>
    <property type="match status" value="1"/>
</dbReference>
<dbReference type="Pfam" id="PF20441">
    <property type="entry name" value="TerL_nuclease"/>
    <property type="match status" value="1"/>
</dbReference>
<evidence type="ECO:0000313" key="4">
    <source>
        <dbReference type="Proteomes" id="UP000724672"/>
    </source>
</evidence>
<sequence>MDLKNSLILEPTKYLRNDPDIIFGKIKPRINADGLKEYPENYNPILEYWEQIQSNKIIVSKKVYQQYEEIVKWINNDGYKEWFYSSKRANHVIEFAENFCRHSKGKLAGQRVELELWEKAYIASVYGFIDIEGNRKHQRVILIVGKKNGKSLLASIMGLYGLIGDGEGGPEVYAVATKKDQSKIIWLESKRMVKKSPALRKRLKTLVSEISFELNDGVFKALASDSDSLDGLNIHVVLMDEWHQWKNGRALYDIMADGITAREQPLISMTSTAGTIREDIFDEIYEEAEIQFNNMKLGNEVDDRTLFFIYELDKKSEWRNANNWMKANPGLGTIKKLRALQDKSKRVANNLRLEKNFVCKEFNIRETSTETWLTFEELNNPATYDLSILKPRYGIGGSDLASTTDLTCGTVIFMVPNDSTIYVLQMYWLPEELLDQRVKEDKIPYDIWLEQGLLRTTPGNKVHYKYVTEWFQEVQNEYDIYIPWHGYDGWSAEYYVEEMRNYFGKDGMEPVIQGKKSLSGPMKSLGADLASKKINYNNNPILKWCLSNTSIDVDKNGNIQPVKTSNRRRRIDGTASLLDACVALERHYEDYINLI</sequence>
<dbReference type="Proteomes" id="UP000724672">
    <property type="component" value="Unassembled WGS sequence"/>
</dbReference>
<keyword evidence="4" id="KW-1185">Reference proteome</keyword>
<name>A0A942Z8E7_9FIRM</name>
<dbReference type="PANTHER" id="PTHR41287">
    <property type="match status" value="1"/>
</dbReference>
<dbReference type="InterPro" id="IPR046462">
    <property type="entry name" value="TerL_nuclease"/>
</dbReference>
<dbReference type="Pfam" id="PF03354">
    <property type="entry name" value="TerL_ATPase"/>
    <property type="match status" value="1"/>
</dbReference>
<evidence type="ECO:0000313" key="3">
    <source>
        <dbReference type="EMBL" id="MBS4538208.1"/>
    </source>
</evidence>
<feature type="domain" description="Terminase large subunit-like endonuclease" evidence="2">
    <location>
        <begin position="302"/>
        <end position="582"/>
    </location>
</feature>
<evidence type="ECO:0000259" key="2">
    <source>
        <dbReference type="Pfam" id="PF20441"/>
    </source>
</evidence>
<evidence type="ECO:0000259" key="1">
    <source>
        <dbReference type="Pfam" id="PF03354"/>
    </source>
</evidence>
<dbReference type="GO" id="GO:0004519">
    <property type="term" value="F:endonuclease activity"/>
    <property type="evidence" value="ECO:0007669"/>
    <property type="project" value="InterPro"/>
</dbReference>
<dbReference type="AlphaFoldDB" id="A0A942Z8E7"/>
<gene>
    <name evidence="3" type="ORF">GOQ27_07020</name>
</gene>
<dbReference type="InterPro" id="IPR046461">
    <property type="entry name" value="TerL_ATPase"/>
</dbReference>
<feature type="domain" description="Terminase large subunit-like ATPase" evidence="1">
    <location>
        <begin position="117"/>
        <end position="288"/>
    </location>
</feature>
<organism evidence="3 4">
    <name type="scientific">Anaeromonas frigoriresistens</name>
    <dbReference type="NCBI Taxonomy" id="2683708"/>
    <lineage>
        <taxon>Bacteria</taxon>
        <taxon>Bacillati</taxon>
        <taxon>Bacillota</taxon>
        <taxon>Tissierellia</taxon>
        <taxon>Tissierellales</taxon>
        <taxon>Thermohalobacteraceae</taxon>
        <taxon>Anaeromonas</taxon>
    </lineage>
</organism>
<dbReference type="InterPro" id="IPR005021">
    <property type="entry name" value="Terminase_largesu-like"/>
</dbReference>
<dbReference type="EMBL" id="WSFT01000029">
    <property type="protein sequence ID" value="MBS4538208.1"/>
    <property type="molecule type" value="Genomic_DNA"/>
</dbReference>